<accession>A0AAD4AKR4</accession>
<reference evidence="1" key="2">
    <citation type="submission" date="2015-03" db="EMBL/GenBank/DDBJ databases">
        <title>Genome sequence of Pseudoalteromonas citrea.</title>
        <authorList>
            <person name="Xie B.-B."/>
            <person name="Rong J.-C."/>
            <person name="Qin Q.-L."/>
            <person name="Zhang Y.-Z."/>
        </authorList>
    </citation>
    <scope>NUCLEOTIDE SEQUENCE</scope>
    <source>
        <strain evidence="1">DSM 8771</strain>
    </source>
</reference>
<evidence type="ECO:0000313" key="1">
    <source>
        <dbReference type="EMBL" id="KAF7774117.1"/>
    </source>
</evidence>
<gene>
    <name evidence="1" type="ORF">PCIT_a0513</name>
</gene>
<dbReference type="AlphaFoldDB" id="A0AAD4AKR4"/>
<name>A0AAD4AKR4_9GAMM</name>
<dbReference type="Gene3D" id="1.10.1200.10">
    <property type="entry name" value="ACP-like"/>
    <property type="match status" value="1"/>
</dbReference>
<organism evidence="1 2">
    <name type="scientific">Pseudoalteromonas citrea</name>
    <dbReference type="NCBI Taxonomy" id="43655"/>
    <lineage>
        <taxon>Bacteria</taxon>
        <taxon>Pseudomonadati</taxon>
        <taxon>Pseudomonadota</taxon>
        <taxon>Gammaproteobacteria</taxon>
        <taxon>Alteromonadales</taxon>
        <taxon>Pseudoalteromonadaceae</taxon>
        <taxon>Pseudoalteromonas</taxon>
    </lineage>
</organism>
<dbReference type="Proteomes" id="UP000016487">
    <property type="component" value="Unassembled WGS sequence"/>
</dbReference>
<dbReference type="InterPro" id="IPR036736">
    <property type="entry name" value="ACP-like_sf"/>
</dbReference>
<sequence>MSKEQLLLFFSDFLMARGIECSGERLLCFNFVASGLLDSFEILSMIMELELVSGIKLTPLQLVDEKNATVSGLVSTILESL</sequence>
<proteinExistence type="predicted"/>
<comment type="caution">
    <text evidence="1">The sequence shown here is derived from an EMBL/GenBank/DDBJ whole genome shotgun (WGS) entry which is preliminary data.</text>
</comment>
<protein>
    <recommendedName>
        <fullName evidence="3">Carrier domain-containing protein</fullName>
    </recommendedName>
</protein>
<dbReference type="RefSeq" id="WP_010364947.1">
    <property type="nucleotide sequence ID" value="NZ_AHBZ03000014.1"/>
</dbReference>
<evidence type="ECO:0000313" key="2">
    <source>
        <dbReference type="Proteomes" id="UP000016487"/>
    </source>
</evidence>
<reference evidence="1" key="1">
    <citation type="journal article" date="2012" name="J. Bacteriol.">
        <title>Genome sequences of type strains of seven species of the marine bacterium Pseudoalteromonas.</title>
        <authorList>
            <person name="Xie B.B."/>
            <person name="Shu Y.L."/>
            <person name="Qin Q.L."/>
            <person name="Rong J.C."/>
            <person name="Zhang X.Y."/>
            <person name="Chen X.L."/>
            <person name="Shi M."/>
            <person name="He H.L."/>
            <person name="Zhou B.C."/>
            <person name="Zhang Y.Z."/>
        </authorList>
    </citation>
    <scope>NUCLEOTIDE SEQUENCE</scope>
    <source>
        <strain evidence="1">DSM 8771</strain>
    </source>
</reference>
<evidence type="ECO:0008006" key="3">
    <source>
        <dbReference type="Google" id="ProtNLM"/>
    </source>
</evidence>
<dbReference type="EMBL" id="AHBZ03000014">
    <property type="protein sequence ID" value="KAF7774117.1"/>
    <property type="molecule type" value="Genomic_DNA"/>
</dbReference>